<evidence type="ECO:0000256" key="7">
    <source>
        <dbReference type="ARBA" id="ARBA00022723"/>
    </source>
</evidence>
<keyword evidence="6" id="KW-0645">Protease</keyword>
<keyword evidence="8" id="KW-0378">Hydrolase</keyword>
<keyword evidence="9" id="KW-0482">Metalloprotease</keyword>
<dbReference type="InterPro" id="IPR052170">
    <property type="entry name" value="M29_Exopeptidase"/>
</dbReference>
<dbReference type="Gene3D" id="3.40.1830.10">
    <property type="entry name" value="Thermophilic metalloprotease (M29)"/>
    <property type="match status" value="1"/>
</dbReference>
<evidence type="ECO:0000256" key="2">
    <source>
        <dbReference type="ARBA" id="ARBA00001946"/>
    </source>
</evidence>
<dbReference type="RefSeq" id="WP_139082703.1">
    <property type="nucleotide sequence ID" value="NZ_VDFV01000030.1"/>
</dbReference>
<evidence type="ECO:0000256" key="1">
    <source>
        <dbReference type="ARBA" id="ARBA00001941"/>
    </source>
</evidence>
<dbReference type="GO" id="GO:0006508">
    <property type="term" value="P:proteolysis"/>
    <property type="evidence" value="ECO:0007669"/>
    <property type="project" value="UniProtKB-KW"/>
</dbReference>
<comment type="similarity">
    <text evidence="4">Belongs to the peptidase M29 family.</text>
</comment>
<keyword evidence="5 10" id="KW-0031">Aminopeptidase</keyword>
<dbReference type="GO" id="GO:0004177">
    <property type="term" value="F:aminopeptidase activity"/>
    <property type="evidence" value="ECO:0007669"/>
    <property type="project" value="UniProtKB-KW"/>
</dbReference>
<evidence type="ECO:0000256" key="8">
    <source>
        <dbReference type="ARBA" id="ARBA00022801"/>
    </source>
</evidence>
<dbReference type="SUPFAM" id="SSF144052">
    <property type="entry name" value="Thermophilic metalloprotease-like"/>
    <property type="match status" value="1"/>
</dbReference>
<dbReference type="Proteomes" id="UP000305709">
    <property type="component" value="Unassembled WGS sequence"/>
</dbReference>
<accession>A0A5C4N7Q7</accession>
<dbReference type="OrthoDB" id="9803993at2"/>
<comment type="caution">
    <text evidence="10">The sequence shown here is derived from an EMBL/GenBank/DDBJ whole genome shotgun (WGS) entry which is preliminary data.</text>
</comment>
<gene>
    <name evidence="10" type="ORF">FHG71_15980</name>
</gene>
<comment type="cofactor">
    <cofactor evidence="3">
        <name>Zn(2+)</name>
        <dbReference type="ChEBI" id="CHEBI:29105"/>
    </cofactor>
</comment>
<dbReference type="AlphaFoldDB" id="A0A5C4N7Q7"/>
<sequence>MPDDALIDRYAELAVRSGLNLQPGQQLVLTAPLEAAPLVARVAEHAYRAGASLVTPLYNDDAVTLARFRHAPDEAFDVAAGWLYDGTAAAFRGNAARMAIAGDDPALLSGQNPDKVARANRARSRAYKPAMELITSFAINWSIVAYPTRAWARSVFPDLPEDEAVERLWGAILACTRADQPDPVAAWKAHAAELDRRATWLNERRFHSLRYRGPGTDLTLGLADDHEWLSAGGKAQNGVYCLANIPTEEVFTMPHRDRAEGTVRSTKPLSYQGTLIDGIRVRFEGGRIVEARADRGEETLQSLLSTDEGAARLGEVALVPQSSPISQSGLLFNNTLYDENAASHIAVGQAYPSTIRGGATRPAEELAERGMNRSLVHVDWMIGSGEIDVDGVHADGRHEPVMRAGEWAN</sequence>
<dbReference type="InterPro" id="IPR035097">
    <property type="entry name" value="M29_N-terminal"/>
</dbReference>
<dbReference type="PANTHER" id="PTHR34448">
    <property type="entry name" value="AMINOPEPTIDASE"/>
    <property type="match status" value="1"/>
</dbReference>
<evidence type="ECO:0000256" key="4">
    <source>
        <dbReference type="ARBA" id="ARBA00008236"/>
    </source>
</evidence>
<dbReference type="InterPro" id="IPR000787">
    <property type="entry name" value="Peptidase_M29"/>
</dbReference>
<dbReference type="EMBL" id="VDFV01000030">
    <property type="protein sequence ID" value="TNC66827.1"/>
    <property type="molecule type" value="Genomic_DNA"/>
</dbReference>
<proteinExistence type="inferred from homology"/>
<dbReference type="Pfam" id="PF02073">
    <property type="entry name" value="Peptidase_M29"/>
    <property type="match status" value="1"/>
</dbReference>
<name>A0A5C4N7Q7_9RHOB</name>
<evidence type="ECO:0000313" key="10">
    <source>
        <dbReference type="EMBL" id="TNC66827.1"/>
    </source>
</evidence>
<dbReference type="PANTHER" id="PTHR34448:SF3">
    <property type="entry name" value="AMINOPEPTIDASE AMPS"/>
    <property type="match status" value="1"/>
</dbReference>
<dbReference type="PRINTS" id="PR00919">
    <property type="entry name" value="THERMOPTASE"/>
</dbReference>
<evidence type="ECO:0000256" key="3">
    <source>
        <dbReference type="ARBA" id="ARBA00001947"/>
    </source>
</evidence>
<evidence type="ECO:0000256" key="5">
    <source>
        <dbReference type="ARBA" id="ARBA00022438"/>
    </source>
</evidence>
<evidence type="ECO:0000256" key="9">
    <source>
        <dbReference type="ARBA" id="ARBA00023049"/>
    </source>
</evidence>
<organism evidence="10 11">
    <name type="scientific">Rubellimicrobium roseum</name>
    <dbReference type="NCBI Taxonomy" id="687525"/>
    <lineage>
        <taxon>Bacteria</taxon>
        <taxon>Pseudomonadati</taxon>
        <taxon>Pseudomonadota</taxon>
        <taxon>Alphaproteobacteria</taxon>
        <taxon>Rhodobacterales</taxon>
        <taxon>Roseobacteraceae</taxon>
        <taxon>Rubellimicrobium</taxon>
    </lineage>
</organism>
<protein>
    <submittedName>
        <fullName evidence="10">Aminopeptidase</fullName>
    </submittedName>
</protein>
<comment type="cofactor">
    <cofactor evidence="1">
        <name>Co(2+)</name>
        <dbReference type="ChEBI" id="CHEBI:48828"/>
    </cofactor>
</comment>
<evidence type="ECO:0000256" key="6">
    <source>
        <dbReference type="ARBA" id="ARBA00022670"/>
    </source>
</evidence>
<evidence type="ECO:0000313" key="11">
    <source>
        <dbReference type="Proteomes" id="UP000305709"/>
    </source>
</evidence>
<reference evidence="10 11" key="1">
    <citation type="submission" date="2019-06" db="EMBL/GenBank/DDBJ databases">
        <authorList>
            <person name="Jiang L."/>
        </authorList>
    </citation>
    <scope>NUCLEOTIDE SEQUENCE [LARGE SCALE GENOMIC DNA]</scope>
    <source>
        <strain evidence="10 11">YIM 48858</strain>
    </source>
</reference>
<dbReference type="GO" id="GO:0046872">
    <property type="term" value="F:metal ion binding"/>
    <property type="evidence" value="ECO:0007669"/>
    <property type="project" value="UniProtKB-KW"/>
</dbReference>
<keyword evidence="11" id="KW-1185">Reference proteome</keyword>
<dbReference type="GO" id="GO:0008237">
    <property type="term" value="F:metallopeptidase activity"/>
    <property type="evidence" value="ECO:0007669"/>
    <property type="project" value="UniProtKB-KW"/>
</dbReference>
<keyword evidence="7" id="KW-0479">Metal-binding</keyword>
<comment type="cofactor">
    <cofactor evidence="2">
        <name>Mg(2+)</name>
        <dbReference type="ChEBI" id="CHEBI:18420"/>
    </cofactor>
</comment>